<dbReference type="InterPro" id="IPR036388">
    <property type="entry name" value="WH-like_DNA-bd_sf"/>
</dbReference>
<dbReference type="SUPFAM" id="SSF46785">
    <property type="entry name" value="Winged helix' DNA-binding domain"/>
    <property type="match status" value="1"/>
</dbReference>
<dbReference type="GO" id="GO:0003677">
    <property type="term" value="F:DNA binding"/>
    <property type="evidence" value="ECO:0007669"/>
    <property type="project" value="UniProtKB-KW"/>
</dbReference>
<evidence type="ECO:0000259" key="4">
    <source>
        <dbReference type="PROSITE" id="PS50995"/>
    </source>
</evidence>
<dbReference type="PANTHER" id="PTHR42756">
    <property type="entry name" value="TRANSCRIPTIONAL REGULATOR, MARR"/>
    <property type="match status" value="1"/>
</dbReference>
<comment type="caution">
    <text evidence="5">The sequence shown here is derived from an EMBL/GenBank/DDBJ whole genome shotgun (WGS) entry which is preliminary data.</text>
</comment>
<dbReference type="SMART" id="SM00347">
    <property type="entry name" value="HTH_MARR"/>
    <property type="match status" value="1"/>
</dbReference>
<keyword evidence="1" id="KW-0805">Transcription regulation</keyword>
<evidence type="ECO:0000313" key="6">
    <source>
        <dbReference type="Proteomes" id="UP000644756"/>
    </source>
</evidence>
<dbReference type="Gene3D" id="1.10.10.10">
    <property type="entry name" value="Winged helix-like DNA-binding domain superfamily/Winged helix DNA-binding domain"/>
    <property type="match status" value="1"/>
</dbReference>
<keyword evidence="3" id="KW-0804">Transcription</keyword>
<dbReference type="Proteomes" id="UP000644756">
    <property type="component" value="Unassembled WGS sequence"/>
</dbReference>
<evidence type="ECO:0000313" key="5">
    <source>
        <dbReference type="EMBL" id="GGG08406.1"/>
    </source>
</evidence>
<sequence>MEENRTKPFLSKQEERLGLMVWYRLSRIYNQSIRESNQHLKNWNLSAAQFDVLVQVGSHERLTQQQLADKLFVTKGNITQLLSKLEELGWIKRDQEWKTKYLSLTEQGRAVFQEVVPQQERFQADQFSGLNKDEKKQLLELLKKFKSKGQPK</sequence>
<name>A0A917FTX6_9BACL</name>
<dbReference type="EMBL" id="BMGR01000008">
    <property type="protein sequence ID" value="GGG08406.1"/>
    <property type="molecule type" value="Genomic_DNA"/>
</dbReference>
<evidence type="ECO:0000256" key="1">
    <source>
        <dbReference type="ARBA" id="ARBA00023015"/>
    </source>
</evidence>
<dbReference type="Pfam" id="PF12802">
    <property type="entry name" value="MarR_2"/>
    <property type="match status" value="1"/>
</dbReference>
<dbReference type="GO" id="GO:0003700">
    <property type="term" value="F:DNA-binding transcription factor activity"/>
    <property type="evidence" value="ECO:0007669"/>
    <property type="project" value="InterPro"/>
</dbReference>
<evidence type="ECO:0000256" key="2">
    <source>
        <dbReference type="ARBA" id="ARBA00023125"/>
    </source>
</evidence>
<dbReference type="PROSITE" id="PS50995">
    <property type="entry name" value="HTH_MARR_2"/>
    <property type="match status" value="1"/>
</dbReference>
<dbReference type="AlphaFoldDB" id="A0A917FTX6"/>
<dbReference type="InterPro" id="IPR036390">
    <property type="entry name" value="WH_DNA-bd_sf"/>
</dbReference>
<dbReference type="InterPro" id="IPR000835">
    <property type="entry name" value="HTH_MarR-typ"/>
</dbReference>
<proteinExistence type="predicted"/>
<keyword evidence="6" id="KW-1185">Reference proteome</keyword>
<organism evidence="5 6">
    <name type="scientific">Paenibacillus abyssi</name>
    <dbReference type="NCBI Taxonomy" id="1340531"/>
    <lineage>
        <taxon>Bacteria</taxon>
        <taxon>Bacillati</taxon>
        <taxon>Bacillota</taxon>
        <taxon>Bacilli</taxon>
        <taxon>Bacillales</taxon>
        <taxon>Paenibacillaceae</taxon>
        <taxon>Paenibacillus</taxon>
    </lineage>
</organism>
<accession>A0A917FTX6</accession>
<dbReference type="PRINTS" id="PR00598">
    <property type="entry name" value="HTHMARR"/>
</dbReference>
<dbReference type="InterPro" id="IPR011991">
    <property type="entry name" value="ArsR-like_HTH"/>
</dbReference>
<keyword evidence="2" id="KW-0238">DNA-binding</keyword>
<protein>
    <submittedName>
        <fullName evidence="5">MarR family transcriptional regulator</fullName>
    </submittedName>
</protein>
<reference evidence="5" key="2">
    <citation type="submission" date="2020-09" db="EMBL/GenBank/DDBJ databases">
        <authorList>
            <person name="Sun Q."/>
            <person name="Zhou Y."/>
        </authorList>
    </citation>
    <scope>NUCLEOTIDE SEQUENCE</scope>
    <source>
        <strain evidence="5">CGMCC 1.12987</strain>
    </source>
</reference>
<gene>
    <name evidence="5" type="ORF">GCM10010916_26650</name>
</gene>
<dbReference type="RefSeq" id="WP_188531551.1">
    <property type="nucleotide sequence ID" value="NZ_BMGR01000008.1"/>
</dbReference>
<evidence type="ECO:0000256" key="3">
    <source>
        <dbReference type="ARBA" id="ARBA00023163"/>
    </source>
</evidence>
<dbReference type="PANTHER" id="PTHR42756:SF1">
    <property type="entry name" value="TRANSCRIPTIONAL REPRESSOR OF EMRAB OPERON"/>
    <property type="match status" value="1"/>
</dbReference>
<feature type="domain" description="HTH marR-type" evidence="4">
    <location>
        <begin position="15"/>
        <end position="147"/>
    </location>
</feature>
<dbReference type="CDD" id="cd00090">
    <property type="entry name" value="HTH_ARSR"/>
    <property type="match status" value="1"/>
</dbReference>
<reference evidence="5" key="1">
    <citation type="journal article" date="2014" name="Int. J. Syst. Evol. Microbiol.">
        <title>Complete genome sequence of Corynebacterium casei LMG S-19264T (=DSM 44701T), isolated from a smear-ripened cheese.</title>
        <authorList>
            <consortium name="US DOE Joint Genome Institute (JGI-PGF)"/>
            <person name="Walter F."/>
            <person name="Albersmeier A."/>
            <person name="Kalinowski J."/>
            <person name="Ruckert C."/>
        </authorList>
    </citation>
    <scope>NUCLEOTIDE SEQUENCE</scope>
    <source>
        <strain evidence="5">CGMCC 1.12987</strain>
    </source>
</reference>